<dbReference type="Proteomes" id="UP000014962">
    <property type="component" value="Unassembled WGS sequence"/>
</dbReference>
<evidence type="ECO:0000313" key="2">
    <source>
        <dbReference type="Proteomes" id="UP000014962"/>
    </source>
</evidence>
<reference evidence="1 2" key="1">
    <citation type="journal article" date="2013" name="Genome Announc.">
        <title>Draft Genome Sequence of Winogradskyella psychrotolerans RS-3T, Isolated from the Marine Transect of Kongsfjorden, Ny-Alesund, Svalbard, Arctic Ocean.</title>
        <authorList>
            <person name="Kumar Pinnaka A."/>
            <person name="Ara S."/>
            <person name="Singh A."/>
            <person name="Shivaji S."/>
        </authorList>
    </citation>
    <scope>NUCLEOTIDE SEQUENCE [LARGE SCALE GENOMIC DNA]</scope>
    <source>
        <strain evidence="1 2">RS-3</strain>
    </source>
</reference>
<accession>S7X9I8</accession>
<keyword evidence="2" id="KW-1185">Reference proteome</keyword>
<sequence length="42" mass="4468">MALPKKGSGFPLKSFLKKTKKDNAAILNAPTAKGQQPTANKK</sequence>
<proteinExistence type="predicted"/>
<protein>
    <submittedName>
        <fullName evidence="1">Uncharacterized protein</fullName>
    </submittedName>
</protein>
<organism evidence="1 2">
    <name type="scientific">Winogradskyella psychrotolerans RS-3</name>
    <dbReference type="NCBI Taxonomy" id="641526"/>
    <lineage>
        <taxon>Bacteria</taxon>
        <taxon>Pseudomonadati</taxon>
        <taxon>Bacteroidota</taxon>
        <taxon>Flavobacteriia</taxon>
        <taxon>Flavobacteriales</taxon>
        <taxon>Flavobacteriaceae</taxon>
        <taxon>Winogradskyella</taxon>
    </lineage>
</organism>
<name>S7X9I8_9FLAO</name>
<comment type="caution">
    <text evidence="1">The sequence shown here is derived from an EMBL/GenBank/DDBJ whole genome shotgun (WGS) entry which is preliminary data.</text>
</comment>
<dbReference type="STRING" id="641526.ADIWIN_2306"/>
<evidence type="ECO:0000313" key="1">
    <source>
        <dbReference type="EMBL" id="EPR72693.1"/>
    </source>
</evidence>
<gene>
    <name evidence="1" type="ORF">ADIWIN_2306</name>
</gene>
<dbReference type="AlphaFoldDB" id="S7X9I8"/>
<dbReference type="EMBL" id="ATMR01000102">
    <property type="protein sequence ID" value="EPR72693.1"/>
    <property type="molecule type" value="Genomic_DNA"/>
</dbReference>